<protein>
    <submittedName>
        <fullName evidence="1">Uncharacterized protein LOC101310159</fullName>
    </submittedName>
</protein>
<dbReference type="EMBL" id="GGEC01023920">
    <property type="protein sequence ID" value="MBX04404.1"/>
    <property type="molecule type" value="Transcribed_RNA"/>
</dbReference>
<proteinExistence type="predicted"/>
<evidence type="ECO:0000313" key="1">
    <source>
        <dbReference type="EMBL" id="MBX04404.1"/>
    </source>
</evidence>
<reference evidence="1" key="1">
    <citation type="submission" date="2018-02" db="EMBL/GenBank/DDBJ databases">
        <title>Rhizophora mucronata_Transcriptome.</title>
        <authorList>
            <person name="Meera S.P."/>
            <person name="Sreeshan A."/>
            <person name="Augustine A."/>
        </authorList>
    </citation>
    <scope>NUCLEOTIDE SEQUENCE</scope>
    <source>
        <tissue evidence="1">Leaf</tissue>
    </source>
</reference>
<sequence>MAAERDAFEEQNAMLKVEEAKLSANRSTELAIAKRCRAQLLMENADLAIYKAAMTLRIAEAASVANPSEAAVISDFLD</sequence>
<dbReference type="AlphaFoldDB" id="A0A2P2KF88"/>
<organism evidence="1">
    <name type="scientific">Rhizophora mucronata</name>
    <name type="common">Asiatic mangrove</name>
    <dbReference type="NCBI Taxonomy" id="61149"/>
    <lineage>
        <taxon>Eukaryota</taxon>
        <taxon>Viridiplantae</taxon>
        <taxon>Streptophyta</taxon>
        <taxon>Embryophyta</taxon>
        <taxon>Tracheophyta</taxon>
        <taxon>Spermatophyta</taxon>
        <taxon>Magnoliopsida</taxon>
        <taxon>eudicotyledons</taxon>
        <taxon>Gunneridae</taxon>
        <taxon>Pentapetalae</taxon>
        <taxon>rosids</taxon>
        <taxon>fabids</taxon>
        <taxon>Malpighiales</taxon>
        <taxon>Rhizophoraceae</taxon>
        <taxon>Rhizophora</taxon>
    </lineage>
</organism>
<name>A0A2P2KF88_RHIMU</name>
<accession>A0A2P2KF88</accession>